<sequence>MTAAVAFLVLLAALAAWWLSGQRLMSRPWLATGIVEDTGGLAHMPAAKVGLGVFLAVVGALFSLFLSAYTMRMQLADWSALPVPRILWLTTLLILLASAALVWAVRSARRGEKERALDGLLAATGFGSAFLGGQLIAWDELVGSGYRLADNAANSFFYVLTGLHGAHILGGLVALVAVTVKLWRSPDAAAAQLPVELCALYWHFLGLVWLVLFAVITGWAGDFLAVCRQLLS</sequence>
<feature type="transmembrane region" description="Helical" evidence="7">
    <location>
        <begin position="156"/>
        <end position="180"/>
    </location>
</feature>
<keyword evidence="3 6" id="KW-0812">Transmembrane</keyword>
<evidence type="ECO:0000256" key="3">
    <source>
        <dbReference type="ARBA" id="ARBA00022692"/>
    </source>
</evidence>
<dbReference type="Gene3D" id="1.20.120.80">
    <property type="entry name" value="Cytochrome c oxidase, subunit III, four-helix bundle"/>
    <property type="match status" value="1"/>
</dbReference>
<evidence type="ECO:0000313" key="9">
    <source>
        <dbReference type="EMBL" id="MBB4018683.1"/>
    </source>
</evidence>
<evidence type="ECO:0000256" key="2">
    <source>
        <dbReference type="ARBA" id="ARBA00010581"/>
    </source>
</evidence>
<evidence type="ECO:0000259" key="8">
    <source>
        <dbReference type="PROSITE" id="PS50253"/>
    </source>
</evidence>
<dbReference type="Pfam" id="PF00510">
    <property type="entry name" value="COX3"/>
    <property type="match status" value="1"/>
</dbReference>
<evidence type="ECO:0000256" key="7">
    <source>
        <dbReference type="SAM" id="Phobius"/>
    </source>
</evidence>
<evidence type="ECO:0000256" key="1">
    <source>
        <dbReference type="ARBA" id="ARBA00004141"/>
    </source>
</evidence>
<protein>
    <submittedName>
        <fullName evidence="9">Cytochrome c oxidase subunit 3</fullName>
    </submittedName>
</protein>
<dbReference type="EMBL" id="JACIEN010000005">
    <property type="protein sequence ID" value="MBB4018683.1"/>
    <property type="molecule type" value="Genomic_DNA"/>
</dbReference>
<dbReference type="GO" id="GO:0004129">
    <property type="term" value="F:cytochrome-c oxidase activity"/>
    <property type="evidence" value="ECO:0007669"/>
    <property type="project" value="InterPro"/>
</dbReference>
<comment type="similarity">
    <text evidence="2 6">Belongs to the cytochrome c oxidase subunit 3 family.</text>
</comment>
<dbReference type="InterPro" id="IPR024791">
    <property type="entry name" value="Cyt_c/ubiquinol_Oxase_su3"/>
</dbReference>
<feature type="transmembrane region" description="Helical" evidence="7">
    <location>
        <begin position="86"/>
        <end position="105"/>
    </location>
</feature>
<dbReference type="AlphaFoldDB" id="A0A840C1K0"/>
<dbReference type="InterPro" id="IPR000298">
    <property type="entry name" value="Cyt_c_oxidase-like_su3"/>
</dbReference>
<reference evidence="9 10" key="1">
    <citation type="submission" date="2020-08" db="EMBL/GenBank/DDBJ databases">
        <title>Genomic Encyclopedia of Type Strains, Phase IV (KMG-IV): sequencing the most valuable type-strain genomes for metagenomic binning, comparative biology and taxonomic classification.</title>
        <authorList>
            <person name="Goeker M."/>
        </authorList>
    </citation>
    <scope>NUCLEOTIDE SEQUENCE [LARGE SCALE GENOMIC DNA]</scope>
    <source>
        <strain evidence="9 10">DSM 103737</strain>
    </source>
</reference>
<feature type="transmembrane region" description="Helical" evidence="7">
    <location>
        <begin position="45"/>
        <end position="66"/>
    </location>
</feature>
<evidence type="ECO:0000256" key="5">
    <source>
        <dbReference type="ARBA" id="ARBA00023136"/>
    </source>
</evidence>
<dbReference type="RefSeq" id="WP_183317554.1">
    <property type="nucleotide sequence ID" value="NZ_JACIEN010000005.1"/>
</dbReference>
<dbReference type="PROSITE" id="PS50253">
    <property type="entry name" value="COX3"/>
    <property type="match status" value="1"/>
</dbReference>
<dbReference type="PANTHER" id="PTHR11403:SF10">
    <property type="entry name" value="CYTOCHROME C OXIDASE"/>
    <property type="match status" value="1"/>
</dbReference>
<evidence type="ECO:0000313" key="10">
    <source>
        <dbReference type="Proteomes" id="UP000577362"/>
    </source>
</evidence>
<dbReference type="GO" id="GO:0005886">
    <property type="term" value="C:plasma membrane"/>
    <property type="evidence" value="ECO:0007669"/>
    <property type="project" value="UniProtKB-SubCell"/>
</dbReference>
<evidence type="ECO:0000256" key="6">
    <source>
        <dbReference type="RuleBase" id="RU003376"/>
    </source>
</evidence>
<evidence type="ECO:0000256" key="4">
    <source>
        <dbReference type="ARBA" id="ARBA00022989"/>
    </source>
</evidence>
<comment type="subcellular location">
    <subcellularLocation>
        <location evidence="6">Cell membrane</location>
        <topology evidence="6">Multi-pass membrane protein</topology>
    </subcellularLocation>
    <subcellularLocation>
        <location evidence="1">Membrane</location>
        <topology evidence="1">Multi-pass membrane protein</topology>
    </subcellularLocation>
</comment>
<dbReference type="Proteomes" id="UP000577362">
    <property type="component" value="Unassembled WGS sequence"/>
</dbReference>
<dbReference type="GO" id="GO:0019646">
    <property type="term" value="P:aerobic electron transport chain"/>
    <property type="evidence" value="ECO:0007669"/>
    <property type="project" value="InterPro"/>
</dbReference>
<gene>
    <name evidence="9" type="ORF">GGR16_003730</name>
</gene>
<keyword evidence="10" id="KW-1185">Reference proteome</keyword>
<keyword evidence="4 7" id="KW-1133">Transmembrane helix</keyword>
<dbReference type="InterPro" id="IPR035973">
    <property type="entry name" value="Cyt_c_oxidase_su3-like_sf"/>
</dbReference>
<accession>A0A840C1K0</accession>
<organism evidence="9 10">
    <name type="scientific">Chelatococcus caeni</name>
    <dbReference type="NCBI Taxonomy" id="1348468"/>
    <lineage>
        <taxon>Bacteria</taxon>
        <taxon>Pseudomonadati</taxon>
        <taxon>Pseudomonadota</taxon>
        <taxon>Alphaproteobacteria</taxon>
        <taxon>Hyphomicrobiales</taxon>
        <taxon>Chelatococcaceae</taxon>
        <taxon>Chelatococcus</taxon>
    </lineage>
</organism>
<feature type="domain" description="Heme-copper oxidase subunit III family profile" evidence="8">
    <location>
        <begin position="1"/>
        <end position="221"/>
    </location>
</feature>
<feature type="transmembrane region" description="Helical" evidence="7">
    <location>
        <begin position="200"/>
        <end position="226"/>
    </location>
</feature>
<proteinExistence type="inferred from homology"/>
<feature type="transmembrane region" description="Helical" evidence="7">
    <location>
        <begin position="117"/>
        <end position="136"/>
    </location>
</feature>
<dbReference type="InterPro" id="IPR013833">
    <property type="entry name" value="Cyt_c_oxidase_su3_a-hlx"/>
</dbReference>
<comment type="caution">
    <text evidence="9">The sequence shown here is derived from an EMBL/GenBank/DDBJ whole genome shotgun (WGS) entry which is preliminary data.</text>
</comment>
<keyword evidence="5 7" id="KW-0472">Membrane</keyword>
<dbReference type="SUPFAM" id="SSF81452">
    <property type="entry name" value="Cytochrome c oxidase subunit III-like"/>
    <property type="match status" value="1"/>
</dbReference>
<dbReference type="PANTHER" id="PTHR11403">
    <property type="entry name" value="CYTOCHROME C OXIDASE SUBUNIT III"/>
    <property type="match status" value="1"/>
</dbReference>
<name>A0A840C1K0_9HYPH</name>